<organism evidence="2 3">
    <name type="scientific">Costertonia aggregata</name>
    <dbReference type="NCBI Taxonomy" id="343403"/>
    <lineage>
        <taxon>Bacteria</taxon>
        <taxon>Pseudomonadati</taxon>
        <taxon>Bacteroidota</taxon>
        <taxon>Flavobacteriia</taxon>
        <taxon>Flavobacteriales</taxon>
        <taxon>Flavobacteriaceae</taxon>
        <taxon>Costertonia</taxon>
    </lineage>
</organism>
<keyword evidence="3" id="KW-1185">Reference proteome</keyword>
<sequence length="143" mass="16897">MKFFLNVLFALISLNMLSCQRVKKSDVPKAVKATFEAKYPGEDDPDWRLDRNDNFESHFKINGEHYRADFSPNGNWIETERNIKKKELPKIIREKLKSDYDDYKIVEIEVVDHHSKGIFYDVELKKDGKKQDIEFTIKGEIIN</sequence>
<dbReference type="AlphaFoldDB" id="A0A7H9AQJ9"/>
<accession>A0A7H9AQJ9</accession>
<evidence type="ECO:0000313" key="3">
    <source>
        <dbReference type="Proteomes" id="UP000509302"/>
    </source>
</evidence>
<gene>
    <name evidence="2" type="ORF">HYG79_10335</name>
</gene>
<dbReference type="Pfam" id="PF11396">
    <property type="entry name" value="PepSY_like"/>
    <property type="match status" value="2"/>
</dbReference>
<dbReference type="InterPro" id="IPR021533">
    <property type="entry name" value="PepSY-like"/>
</dbReference>
<dbReference type="KEGG" id="cagg:HYG79_10335"/>
<dbReference type="EMBL" id="CP058595">
    <property type="protein sequence ID" value="QLG45728.1"/>
    <property type="molecule type" value="Genomic_DNA"/>
</dbReference>
<feature type="domain" description="Putative beta-lactamase-inhibitor-like PepSY-like" evidence="1">
    <location>
        <begin position="21"/>
        <end position="53"/>
    </location>
</feature>
<feature type="domain" description="Putative beta-lactamase-inhibitor-like PepSY-like" evidence="1">
    <location>
        <begin position="63"/>
        <end position="142"/>
    </location>
</feature>
<dbReference type="SUPFAM" id="SSF160574">
    <property type="entry name" value="BT0923-like"/>
    <property type="match status" value="1"/>
</dbReference>
<name>A0A7H9AQJ9_9FLAO</name>
<dbReference type="Proteomes" id="UP000509302">
    <property type="component" value="Chromosome"/>
</dbReference>
<protein>
    <submittedName>
        <fullName evidence="2">PepSY-like domain-containing protein</fullName>
    </submittedName>
</protein>
<evidence type="ECO:0000259" key="1">
    <source>
        <dbReference type="Pfam" id="PF11396"/>
    </source>
</evidence>
<evidence type="ECO:0000313" key="2">
    <source>
        <dbReference type="EMBL" id="QLG45728.1"/>
    </source>
</evidence>
<dbReference type="Gene3D" id="3.10.450.360">
    <property type="match status" value="1"/>
</dbReference>
<dbReference type="RefSeq" id="WP_179242015.1">
    <property type="nucleotide sequence ID" value="NZ_CP058595.1"/>
</dbReference>
<proteinExistence type="predicted"/>
<reference evidence="2 3" key="1">
    <citation type="journal article" date="2006" name="Int. J. Syst. Evol. Microbiol.">
        <title>Costertonia aggregata gen. nov., sp. nov., a mesophilic marine bacterium of the family Flavobacteriaceae, isolated from a mature biofilm.</title>
        <authorList>
            <person name="Kwon K.K."/>
            <person name="Lee Y.K."/>
            <person name="Lee H.K."/>
        </authorList>
    </citation>
    <scope>NUCLEOTIDE SEQUENCE [LARGE SCALE GENOMIC DNA]</scope>
    <source>
        <strain evidence="2 3">KCCM 42265</strain>
    </source>
</reference>